<proteinExistence type="predicted"/>
<evidence type="ECO:0000313" key="1">
    <source>
        <dbReference type="EMBL" id="NGM23433.1"/>
    </source>
</evidence>
<evidence type="ECO:0000313" key="2">
    <source>
        <dbReference type="Proteomes" id="UP000475385"/>
    </source>
</evidence>
<name>A0A6M1LTS3_9PROT</name>
<keyword evidence="2" id="KW-1185">Reference proteome</keyword>
<sequence>MRRRSLMLLPLLAACTPMPPPEDVSLPATATVPGVGDPTRGAILASSVAFASPGTVAGDPAAVATALAQLEYLAVALDGGAWRDIDPLVVPLLRQGRAEARSAFGLRPDASAQAAVDALYAAAAALRARDTKAAEAALRPVAPAGGVVPRLVSLPTLPQAIAGTTRARAALAQRDRGGRDDRRLF</sequence>
<dbReference type="EMBL" id="JAAIKB010000015">
    <property type="protein sequence ID" value="NGM23433.1"/>
    <property type="molecule type" value="Genomic_DNA"/>
</dbReference>
<dbReference type="PROSITE" id="PS51257">
    <property type="entry name" value="PROKAR_LIPOPROTEIN"/>
    <property type="match status" value="1"/>
</dbReference>
<dbReference type="AlphaFoldDB" id="A0A6M1LTS3"/>
<dbReference type="Proteomes" id="UP000475385">
    <property type="component" value="Unassembled WGS sequence"/>
</dbReference>
<reference evidence="1 2" key="1">
    <citation type="submission" date="2020-03" db="EMBL/GenBank/DDBJ databases">
        <title>Roseomonas stagni sp. nov., isolated from pond water in Japan.</title>
        <authorList>
            <person name="Furuhata K."/>
            <person name="Miyamoto H."/>
            <person name="Goto K."/>
        </authorList>
    </citation>
    <scope>NUCLEOTIDE SEQUENCE [LARGE SCALE GENOMIC DNA]</scope>
    <source>
        <strain evidence="1 2">PeD5</strain>
    </source>
</reference>
<comment type="caution">
    <text evidence="1">The sequence shown here is derived from an EMBL/GenBank/DDBJ whole genome shotgun (WGS) entry which is preliminary data.</text>
</comment>
<gene>
    <name evidence="1" type="ORF">G3576_25700</name>
</gene>
<protein>
    <submittedName>
        <fullName evidence="1">Uncharacterized protein</fullName>
    </submittedName>
</protein>
<dbReference type="RefSeq" id="WP_164697355.1">
    <property type="nucleotide sequence ID" value="NZ_JAAIKB010000015.1"/>
</dbReference>
<accession>A0A6M1LTS3</accession>
<organism evidence="1 2">
    <name type="scientific">Falsiroseomonas algicola</name>
    <dbReference type="NCBI Taxonomy" id="2716930"/>
    <lineage>
        <taxon>Bacteria</taxon>
        <taxon>Pseudomonadati</taxon>
        <taxon>Pseudomonadota</taxon>
        <taxon>Alphaproteobacteria</taxon>
        <taxon>Acetobacterales</taxon>
        <taxon>Roseomonadaceae</taxon>
        <taxon>Falsiroseomonas</taxon>
    </lineage>
</organism>